<dbReference type="EMBL" id="CP027750">
    <property type="protein sequence ID" value="AZE29750.1"/>
    <property type="molecule type" value="Genomic_DNA"/>
</dbReference>
<dbReference type="Proteomes" id="UP000280455">
    <property type="component" value="Chromosome"/>
</dbReference>
<proteinExistence type="predicted"/>
<evidence type="ECO:0000313" key="1">
    <source>
        <dbReference type="EMBL" id="AZE29750.1"/>
    </source>
</evidence>
<sequence>MVHTALLAVLKAPETERKNPPLGRVGCSRQQTRQSGMAVIMLGWERNAEKVMARKLTGALLASQWPIL</sequence>
<reference evidence="1 2" key="1">
    <citation type="submission" date="2018-03" db="EMBL/GenBank/DDBJ databases">
        <title>Diversity of phytobeneficial traits revealed by whole-genome analysis of worldwide-isolated phenazine-producing Pseudomonas spp.</title>
        <authorList>
            <person name="Biessy A."/>
            <person name="Novinscak A."/>
            <person name="Blom J."/>
            <person name="Leger G."/>
            <person name="Thomashow L.S."/>
            <person name="Cazorla F.M."/>
            <person name="Josic D."/>
            <person name="Filion M."/>
        </authorList>
    </citation>
    <scope>NUCLEOTIDE SEQUENCE [LARGE SCALE GENOMIC DNA]</scope>
    <source>
        <strain evidence="1 2">ChPhzS24</strain>
    </source>
</reference>
<gene>
    <name evidence="1" type="ORF">C4K07_2965</name>
</gene>
<evidence type="ECO:0000313" key="2">
    <source>
        <dbReference type="Proteomes" id="UP000280455"/>
    </source>
</evidence>
<protein>
    <submittedName>
        <fullName evidence="1">Uncharacterized protein</fullName>
    </submittedName>
</protein>
<accession>A0AAD1E6Z0</accession>
<name>A0AAD1E6Z0_9PSED</name>
<dbReference type="AlphaFoldDB" id="A0AAD1E6Z0"/>
<organism evidence="1 2">
    <name type="scientific">Pseudomonas chlororaphis subsp. aureofaciens</name>
    <dbReference type="NCBI Taxonomy" id="587851"/>
    <lineage>
        <taxon>Bacteria</taxon>
        <taxon>Pseudomonadati</taxon>
        <taxon>Pseudomonadota</taxon>
        <taxon>Gammaproteobacteria</taxon>
        <taxon>Pseudomonadales</taxon>
        <taxon>Pseudomonadaceae</taxon>
        <taxon>Pseudomonas</taxon>
    </lineage>
</organism>